<keyword evidence="2" id="KW-1133">Transmembrane helix</keyword>
<keyword evidence="2" id="KW-0472">Membrane</keyword>
<dbReference type="Gene3D" id="4.10.1080.10">
    <property type="entry name" value="TSP type-3 repeat"/>
    <property type="match status" value="1"/>
</dbReference>
<dbReference type="Pfam" id="PF18204">
    <property type="entry name" value="PGF-CTERM"/>
    <property type="match status" value="1"/>
</dbReference>
<sequence length="103" mass="10854">SEWDDTDGDGEGNNADTDDDGDGQSDAREDECGSDSLDPDAVPSDYDEDGICDSMDTDNTDGPGYVPEEDTNLGWSNVVPGFPSLFAAIALIGAAFLGRRKDD</sequence>
<dbReference type="AlphaFoldDB" id="A0A381ZG55"/>
<dbReference type="InterPro" id="IPR028974">
    <property type="entry name" value="TSP_type-3_rpt"/>
</dbReference>
<evidence type="ECO:0000259" key="3">
    <source>
        <dbReference type="Pfam" id="PF18204"/>
    </source>
</evidence>
<feature type="region of interest" description="Disordered" evidence="1">
    <location>
        <begin position="1"/>
        <end position="70"/>
    </location>
</feature>
<dbReference type="GO" id="GO:0005509">
    <property type="term" value="F:calcium ion binding"/>
    <property type="evidence" value="ECO:0007669"/>
    <property type="project" value="InterPro"/>
</dbReference>
<feature type="transmembrane region" description="Helical" evidence="2">
    <location>
        <begin position="78"/>
        <end position="97"/>
    </location>
</feature>
<organism evidence="4">
    <name type="scientific">marine metagenome</name>
    <dbReference type="NCBI Taxonomy" id="408172"/>
    <lineage>
        <taxon>unclassified sequences</taxon>
        <taxon>metagenomes</taxon>
        <taxon>ecological metagenomes</taxon>
    </lineage>
</organism>
<reference evidence="4" key="1">
    <citation type="submission" date="2018-05" db="EMBL/GenBank/DDBJ databases">
        <authorList>
            <person name="Lanie J.A."/>
            <person name="Ng W.-L."/>
            <person name="Kazmierczak K.M."/>
            <person name="Andrzejewski T.M."/>
            <person name="Davidsen T.M."/>
            <person name="Wayne K.J."/>
            <person name="Tettelin H."/>
            <person name="Glass J.I."/>
            <person name="Rusch D."/>
            <person name="Podicherti R."/>
            <person name="Tsui H.-C.T."/>
            <person name="Winkler M.E."/>
        </authorList>
    </citation>
    <scope>NUCLEOTIDE SEQUENCE</scope>
</reference>
<evidence type="ECO:0000313" key="4">
    <source>
        <dbReference type="EMBL" id="SVA88266.1"/>
    </source>
</evidence>
<gene>
    <name evidence="4" type="ORF">METZ01_LOCUS141120</name>
</gene>
<name>A0A381ZG55_9ZZZZ</name>
<dbReference type="InterPro" id="IPR026371">
    <property type="entry name" value="PGF_CTERM"/>
</dbReference>
<feature type="compositionally biased region" description="Acidic residues" evidence="1">
    <location>
        <begin position="45"/>
        <end position="59"/>
    </location>
</feature>
<feature type="domain" description="PGF-CTERM archaeal protein-sorting signal" evidence="3">
    <location>
        <begin position="79"/>
        <end position="101"/>
    </location>
</feature>
<evidence type="ECO:0000256" key="1">
    <source>
        <dbReference type="SAM" id="MobiDB-lite"/>
    </source>
</evidence>
<feature type="compositionally biased region" description="Acidic residues" evidence="1">
    <location>
        <begin position="1"/>
        <end position="24"/>
    </location>
</feature>
<proteinExistence type="predicted"/>
<accession>A0A381ZG55</accession>
<dbReference type="EMBL" id="UINC01021209">
    <property type="protein sequence ID" value="SVA88266.1"/>
    <property type="molecule type" value="Genomic_DNA"/>
</dbReference>
<evidence type="ECO:0000256" key="2">
    <source>
        <dbReference type="SAM" id="Phobius"/>
    </source>
</evidence>
<feature type="non-terminal residue" evidence="4">
    <location>
        <position position="1"/>
    </location>
</feature>
<protein>
    <recommendedName>
        <fullName evidence="3">PGF-CTERM archaeal protein-sorting signal domain-containing protein</fullName>
    </recommendedName>
</protein>
<keyword evidence="2" id="KW-0812">Transmembrane</keyword>